<gene>
    <name evidence="7" type="ORF">HH303_02190</name>
</gene>
<feature type="transmembrane region" description="Helical" evidence="6">
    <location>
        <begin position="209"/>
        <end position="233"/>
    </location>
</feature>
<dbReference type="PANTHER" id="PTHR43370">
    <property type="entry name" value="SUGAR ABC TRANSPORTER INTEGRAL MEMBRANE PROTEIN-RELATED"/>
    <property type="match status" value="1"/>
</dbReference>
<protein>
    <submittedName>
        <fullName evidence="7">ABC transporter permease</fullName>
    </submittedName>
</protein>
<keyword evidence="2" id="KW-1003">Cell membrane</keyword>
<dbReference type="EMBL" id="JABBNT010000001">
    <property type="protein sequence ID" value="NMM43270.1"/>
    <property type="molecule type" value="Genomic_DNA"/>
</dbReference>
<dbReference type="PANTHER" id="PTHR43370:SF1">
    <property type="entry name" value="GUANOSINE ABC TRANSPORTER PERMEASE PROTEIN NUPQ"/>
    <property type="match status" value="1"/>
</dbReference>
<evidence type="ECO:0000313" key="8">
    <source>
        <dbReference type="Proteomes" id="UP000539372"/>
    </source>
</evidence>
<dbReference type="RefSeq" id="WP_169623561.1">
    <property type="nucleotide sequence ID" value="NZ_JABBNT010000001.1"/>
</dbReference>
<sequence length="324" mass="34172">MNEVLLPFILTLDATLRLATPLILCAMAGLLSERSGIIDISLEGKLLSGAFAAAAVSTVTGNVYMGLGMAIVVSVAMALIHGFACITHRGNQIISGLAVNILASGLTVTIGFAAFRQGGQTPPLSADERFGPIILPFADALRDVPLIGLLYSELLSGHKLIVYIALISVPLVAWLLFKTRFGLRLRAVGEVPEAVDSAGISVTWLRYRAIILAGILCGIAGAYLSTAHGAGFVREMSAGKGYIALAAMIFGKWRPWSAMGACLLFGFLEAASSRMQGVELPLIGQTPVDLILILPYILTVVLLAGFFGRAVPPKAIGEPYVKEH</sequence>
<keyword evidence="3 6" id="KW-0812">Transmembrane</keyword>
<dbReference type="CDD" id="cd06580">
    <property type="entry name" value="TM_PBP1_transp_TpRbsC_like"/>
    <property type="match status" value="1"/>
</dbReference>
<dbReference type="GO" id="GO:0022857">
    <property type="term" value="F:transmembrane transporter activity"/>
    <property type="evidence" value="ECO:0007669"/>
    <property type="project" value="InterPro"/>
</dbReference>
<dbReference type="InterPro" id="IPR001851">
    <property type="entry name" value="ABC_transp_permease"/>
</dbReference>
<accession>A0A7Y0DX78</accession>
<evidence type="ECO:0000256" key="5">
    <source>
        <dbReference type="ARBA" id="ARBA00023136"/>
    </source>
</evidence>
<reference evidence="7 8" key="1">
    <citation type="submission" date="2020-04" db="EMBL/GenBank/DDBJ databases">
        <title>Rhodospirillaceae bacterium KN72 isolated from deep sea.</title>
        <authorList>
            <person name="Zhang D.-C."/>
        </authorList>
    </citation>
    <scope>NUCLEOTIDE SEQUENCE [LARGE SCALE GENOMIC DNA]</scope>
    <source>
        <strain evidence="7 8">KN72</strain>
    </source>
</reference>
<dbReference type="AlphaFoldDB" id="A0A7Y0DX78"/>
<comment type="caution">
    <text evidence="7">The sequence shown here is derived from an EMBL/GenBank/DDBJ whole genome shotgun (WGS) entry which is preliminary data.</text>
</comment>
<name>A0A7Y0DX78_9PROT</name>
<organism evidence="7 8">
    <name type="scientific">Pacificispira spongiicola</name>
    <dbReference type="NCBI Taxonomy" id="2729598"/>
    <lineage>
        <taxon>Bacteria</taxon>
        <taxon>Pseudomonadati</taxon>
        <taxon>Pseudomonadota</taxon>
        <taxon>Alphaproteobacteria</taxon>
        <taxon>Rhodospirillales</taxon>
        <taxon>Rhodospirillaceae</taxon>
        <taxon>Pacificispira</taxon>
    </lineage>
</organism>
<dbReference type="Pfam" id="PF02653">
    <property type="entry name" value="BPD_transp_2"/>
    <property type="match status" value="1"/>
</dbReference>
<evidence type="ECO:0000256" key="6">
    <source>
        <dbReference type="SAM" id="Phobius"/>
    </source>
</evidence>
<proteinExistence type="predicted"/>
<keyword evidence="5 6" id="KW-0472">Membrane</keyword>
<evidence type="ECO:0000256" key="1">
    <source>
        <dbReference type="ARBA" id="ARBA00004651"/>
    </source>
</evidence>
<comment type="subcellular location">
    <subcellularLocation>
        <location evidence="1">Cell membrane</location>
        <topology evidence="1">Multi-pass membrane protein</topology>
    </subcellularLocation>
</comment>
<feature type="transmembrane region" description="Helical" evidence="6">
    <location>
        <begin position="290"/>
        <end position="311"/>
    </location>
</feature>
<dbReference type="GO" id="GO:0005886">
    <property type="term" value="C:plasma membrane"/>
    <property type="evidence" value="ECO:0007669"/>
    <property type="project" value="UniProtKB-SubCell"/>
</dbReference>
<evidence type="ECO:0000256" key="4">
    <source>
        <dbReference type="ARBA" id="ARBA00022989"/>
    </source>
</evidence>
<feature type="transmembrane region" description="Helical" evidence="6">
    <location>
        <begin position="160"/>
        <end position="177"/>
    </location>
</feature>
<feature type="transmembrane region" description="Helical" evidence="6">
    <location>
        <begin position="93"/>
        <end position="115"/>
    </location>
</feature>
<feature type="transmembrane region" description="Helical" evidence="6">
    <location>
        <begin position="63"/>
        <end position="86"/>
    </location>
</feature>
<evidence type="ECO:0000313" key="7">
    <source>
        <dbReference type="EMBL" id="NMM43270.1"/>
    </source>
</evidence>
<evidence type="ECO:0000256" key="2">
    <source>
        <dbReference type="ARBA" id="ARBA00022475"/>
    </source>
</evidence>
<dbReference type="Proteomes" id="UP000539372">
    <property type="component" value="Unassembled WGS sequence"/>
</dbReference>
<keyword evidence="8" id="KW-1185">Reference proteome</keyword>
<evidence type="ECO:0000256" key="3">
    <source>
        <dbReference type="ARBA" id="ARBA00022692"/>
    </source>
</evidence>
<keyword evidence="4 6" id="KW-1133">Transmembrane helix</keyword>